<organism evidence="3 4">
    <name type="scientific">Serendipita indica (strain DSM 11827)</name>
    <name type="common">Root endophyte fungus</name>
    <name type="synonym">Piriformospora indica</name>
    <dbReference type="NCBI Taxonomy" id="1109443"/>
    <lineage>
        <taxon>Eukaryota</taxon>
        <taxon>Fungi</taxon>
        <taxon>Dikarya</taxon>
        <taxon>Basidiomycota</taxon>
        <taxon>Agaricomycotina</taxon>
        <taxon>Agaricomycetes</taxon>
        <taxon>Sebacinales</taxon>
        <taxon>Serendipitaceae</taxon>
        <taxon>Serendipita</taxon>
    </lineage>
</organism>
<feature type="compositionally biased region" description="Basic and acidic residues" evidence="1">
    <location>
        <begin position="215"/>
        <end position="226"/>
    </location>
</feature>
<sequence length="331" mass="36890">MASSYPHMQQRYRDDDEDGSAGVHAPLLSTASLPAQPRWAHEVKQLEEPRRRRKFTLTMGAVALTYLLYCGWVAYSRYETSAHSRGASSEADIFPHPFPRIPHHPAGPPPAISVLGCASIPNPTEDIVSEKIKLTVSYPSNATVVLHHKLLFGDVIVEKNTDEKEELVERTEESTLNVAIKVAARPPFPDHFVSEEEDEETFVLCATTLVPHSPPGHEHPHSRIEGSHPPAPPHPHGRVHTPPVIVDIFPALNETYPKLPPSPFPHHGRGRRHHKHLDAKFSNIWHAAISFLFPMFTELPSNHGDRPCHGAPPSSSDAIHRDPIICHCFQD</sequence>
<dbReference type="HOGENOM" id="CLU_839676_0_0_1"/>
<name>G4TAX9_SERID</name>
<evidence type="ECO:0000313" key="4">
    <source>
        <dbReference type="Proteomes" id="UP000007148"/>
    </source>
</evidence>
<proteinExistence type="predicted"/>
<dbReference type="Proteomes" id="UP000007148">
    <property type="component" value="Unassembled WGS sequence"/>
</dbReference>
<reference evidence="3 4" key="1">
    <citation type="journal article" date="2011" name="PLoS Pathog.">
        <title>Endophytic Life Strategies Decoded by Genome and Transcriptome Analyses of the Mutualistic Root Symbiont Piriformospora indica.</title>
        <authorList>
            <person name="Zuccaro A."/>
            <person name="Lahrmann U."/>
            <person name="Guldener U."/>
            <person name="Langen G."/>
            <person name="Pfiffi S."/>
            <person name="Biedenkopf D."/>
            <person name="Wong P."/>
            <person name="Samans B."/>
            <person name="Grimm C."/>
            <person name="Basiewicz M."/>
            <person name="Murat C."/>
            <person name="Martin F."/>
            <person name="Kogel K.H."/>
        </authorList>
    </citation>
    <scope>NUCLEOTIDE SEQUENCE [LARGE SCALE GENOMIC DNA]</scope>
    <source>
        <strain evidence="3 4">DSM 11827</strain>
    </source>
</reference>
<accession>G4TAX9</accession>
<keyword evidence="2" id="KW-1133">Transmembrane helix</keyword>
<feature type="region of interest" description="Disordered" evidence="1">
    <location>
        <begin position="1"/>
        <end position="24"/>
    </location>
</feature>
<keyword evidence="2" id="KW-0472">Membrane</keyword>
<evidence type="ECO:0000313" key="3">
    <source>
        <dbReference type="EMBL" id="CCA68472.1"/>
    </source>
</evidence>
<dbReference type="EMBL" id="CAFZ01000033">
    <property type="protein sequence ID" value="CCA68472.1"/>
    <property type="molecule type" value="Genomic_DNA"/>
</dbReference>
<dbReference type="OrthoDB" id="10351715at2759"/>
<feature type="region of interest" description="Disordered" evidence="1">
    <location>
        <begin position="212"/>
        <end position="238"/>
    </location>
</feature>
<gene>
    <name evidence="3" type="ORF">PIIN_02336</name>
</gene>
<comment type="caution">
    <text evidence="3">The sequence shown here is derived from an EMBL/GenBank/DDBJ whole genome shotgun (WGS) entry which is preliminary data.</text>
</comment>
<feature type="transmembrane region" description="Helical" evidence="2">
    <location>
        <begin position="55"/>
        <end position="75"/>
    </location>
</feature>
<protein>
    <submittedName>
        <fullName evidence="3">Uncharacterized protein</fullName>
    </submittedName>
</protein>
<evidence type="ECO:0000256" key="1">
    <source>
        <dbReference type="SAM" id="MobiDB-lite"/>
    </source>
</evidence>
<keyword evidence="2" id="KW-0812">Transmembrane</keyword>
<keyword evidence="4" id="KW-1185">Reference proteome</keyword>
<evidence type="ECO:0000256" key="2">
    <source>
        <dbReference type="SAM" id="Phobius"/>
    </source>
</evidence>
<dbReference type="AlphaFoldDB" id="G4TAX9"/>
<dbReference type="InParanoid" id="G4TAX9"/>